<reference evidence="1" key="1">
    <citation type="journal article" date="2012" name="Proc. Natl. Acad. Sci. U.S.A.">
        <title>Antigenic diversity is generated by distinct evolutionary mechanisms in African trypanosome species.</title>
        <authorList>
            <person name="Jackson A.P."/>
            <person name="Berry A."/>
            <person name="Aslett M."/>
            <person name="Allison H.C."/>
            <person name="Burton P."/>
            <person name="Vavrova-Anderson J."/>
            <person name="Brown R."/>
            <person name="Browne H."/>
            <person name="Corton N."/>
            <person name="Hauser H."/>
            <person name="Gamble J."/>
            <person name="Gilderthorp R."/>
            <person name="Marcello L."/>
            <person name="McQuillan J."/>
            <person name="Otto T.D."/>
            <person name="Quail M.A."/>
            <person name="Sanders M.J."/>
            <person name="van Tonder A."/>
            <person name="Ginger M.L."/>
            <person name="Field M.C."/>
            <person name="Barry J.D."/>
            <person name="Hertz-Fowler C."/>
            <person name="Berriman M."/>
        </authorList>
    </citation>
    <scope>NUCLEOTIDE SEQUENCE</scope>
    <source>
        <strain evidence="1">IL3000</strain>
    </source>
</reference>
<proteinExistence type="predicted"/>
<organism evidence="1">
    <name type="scientific">Trypanosoma congolense (strain IL3000)</name>
    <dbReference type="NCBI Taxonomy" id="1068625"/>
    <lineage>
        <taxon>Eukaryota</taxon>
        <taxon>Discoba</taxon>
        <taxon>Euglenozoa</taxon>
        <taxon>Kinetoplastea</taxon>
        <taxon>Metakinetoplastina</taxon>
        <taxon>Trypanosomatida</taxon>
        <taxon>Trypanosomatidae</taxon>
        <taxon>Trypanosoma</taxon>
        <taxon>Nannomonas</taxon>
    </lineage>
</organism>
<dbReference type="InterPro" id="IPR036167">
    <property type="entry name" value="tRNA_intron_Endo_cat-like_sf"/>
</dbReference>
<dbReference type="InterPro" id="IPR011856">
    <property type="entry name" value="tRNA_endonuc-like_dom_sf"/>
</dbReference>
<dbReference type="EMBL" id="HE575319">
    <property type="protein sequence ID" value="CCC91170.1"/>
    <property type="molecule type" value="Genomic_DNA"/>
</dbReference>
<dbReference type="Gene3D" id="3.40.1350.10">
    <property type="match status" value="1"/>
</dbReference>
<dbReference type="GO" id="GO:0003676">
    <property type="term" value="F:nucleic acid binding"/>
    <property type="evidence" value="ECO:0007669"/>
    <property type="project" value="InterPro"/>
</dbReference>
<sequence>MGVVLGLLNSLRSGYARAPSRTREKRLRSPTAAHDRGGGFFEVEGDNTVEVRGPVPAGSGELQSLLTMQIVDGNGALGTPLCHSALCGPSVEGTYGCHYHLYPTPFPQDTHGTYLCWSLRKSPIKCHELVCLCRLANSCRKDMVLVDGDVGLALFFRATL</sequence>
<evidence type="ECO:0000313" key="1">
    <source>
        <dbReference type="EMBL" id="CCC91170.1"/>
    </source>
</evidence>
<gene>
    <name evidence="1" type="ORF">TCIL3000_6_4260</name>
</gene>
<dbReference type="GO" id="GO:0005634">
    <property type="term" value="C:nucleus"/>
    <property type="evidence" value="ECO:0007669"/>
    <property type="project" value="UniProtKB-ARBA"/>
</dbReference>
<dbReference type="SUPFAM" id="SSF53032">
    <property type="entry name" value="tRNA-intron endonuclease catalytic domain-like"/>
    <property type="match status" value="1"/>
</dbReference>
<dbReference type="GO" id="GO:0006388">
    <property type="term" value="P:tRNA splicing, via endonucleolytic cleavage and ligation"/>
    <property type="evidence" value="ECO:0007669"/>
    <property type="project" value="InterPro"/>
</dbReference>
<dbReference type="VEuPathDB" id="TriTrypDB:TcIL3000_6_4260"/>
<accession>G0UP59</accession>
<name>G0UP59_TRYCI</name>
<protein>
    <submittedName>
        <fullName evidence="1">Uncharacterized protein</fullName>
    </submittedName>
</protein>
<dbReference type="AlphaFoldDB" id="G0UP59"/>